<keyword evidence="1 4" id="KW-0328">Glycosyltransferase</keyword>
<evidence type="ECO:0000313" key="7">
    <source>
        <dbReference type="Proteomes" id="UP000029074"/>
    </source>
</evidence>
<comment type="caution">
    <text evidence="4">The sequence shown here is derived from an EMBL/GenBank/DDBJ whole genome shotgun (WGS) entry which is preliminary data.</text>
</comment>
<dbReference type="GO" id="GO:0016757">
    <property type="term" value="F:glycosyltransferase activity"/>
    <property type="evidence" value="ECO:0007669"/>
    <property type="project" value="UniProtKB-KW"/>
</dbReference>
<sequence>MVKGCRKAKMGNVMVSVVVPVYSVPVRLFRKCIDSLKAQTQSDVEIIIVDDGSKDKELVNACDSYRDSCVVVHQKNGGVSVARNHGIEIAQGKWIAFVDADDWAEPDLLKTMVDAAHGIEPDIVVCDAYVEYASHTATNHFFPESASFQWDEDQRKKTLLQIMGHNKYYNPPEIAIGVPWAKLYRRTFLLENNLTFMPELRRMQDNIFNLYAFDAAEEVVYVNKPMMHYLKLESSRSTRYSPDVVQDFEKVLDQTVIFINAKRPTEEMRQAYYGRVIQSIHSYMKFWLYHPKNQMTSVQKRKALKNILKKDTYKNALKNFKRRGGARDVAVFATVLRMRCFDGLLGSLITWRARGKQSTSA</sequence>
<dbReference type="Proteomes" id="UP000003656">
    <property type="component" value="Unassembled WGS sequence"/>
</dbReference>
<feature type="domain" description="Glycosyltransferase 2-like" evidence="3">
    <location>
        <begin position="16"/>
        <end position="140"/>
    </location>
</feature>
<dbReference type="Gene3D" id="3.90.550.10">
    <property type="entry name" value="Spore Coat Polysaccharide Biosynthesis Protein SpsA, Chain A"/>
    <property type="match status" value="1"/>
</dbReference>
<reference evidence="4 6" key="1">
    <citation type="submission" date="2009-11" db="EMBL/GenBank/DDBJ databases">
        <authorList>
            <person name="Weinstock G."/>
            <person name="Sodergren E."/>
            <person name="Clifton S."/>
            <person name="Fulton L."/>
            <person name="Fulton B."/>
            <person name="Courtney L."/>
            <person name="Fronick C."/>
            <person name="Harrison M."/>
            <person name="Strong C."/>
            <person name="Farmer C."/>
            <person name="Delahaunty K."/>
            <person name="Markovic C."/>
            <person name="Hall O."/>
            <person name="Minx P."/>
            <person name="Tomlinson C."/>
            <person name="Mitreva M."/>
            <person name="Nelson J."/>
            <person name="Hou S."/>
            <person name="Wollam A."/>
            <person name="Pepin K.H."/>
            <person name="Johnson M."/>
            <person name="Bhonagiri V."/>
            <person name="Nash W.E."/>
            <person name="Warren W."/>
            <person name="Chinwalla A."/>
            <person name="Mardis E.R."/>
            <person name="Wilson R.K."/>
        </authorList>
    </citation>
    <scope>NUCLEOTIDE SEQUENCE [LARGE SCALE GENOMIC DNA]</scope>
    <source>
        <strain evidence="4 6">DSM 20093</strain>
    </source>
</reference>
<accession>D1NRT4</accession>
<dbReference type="OrthoDB" id="3226099at2"/>
<dbReference type="CDD" id="cd00761">
    <property type="entry name" value="Glyco_tranf_GTA_type"/>
    <property type="match status" value="1"/>
</dbReference>
<dbReference type="EC" id="2.4.-.-" evidence="4"/>
<evidence type="ECO:0000313" key="6">
    <source>
        <dbReference type="Proteomes" id="UP000003656"/>
    </source>
</evidence>
<evidence type="ECO:0000313" key="5">
    <source>
        <dbReference type="EMBL" id="KFI59100.1"/>
    </source>
</evidence>
<dbReference type="SUPFAM" id="SSF53448">
    <property type="entry name" value="Nucleotide-diphospho-sugar transferases"/>
    <property type="match status" value="1"/>
</dbReference>
<organism evidence="4 6">
    <name type="scientific">Bifidobacterium gallicum DSM 20093 = LMG 11596</name>
    <dbReference type="NCBI Taxonomy" id="561180"/>
    <lineage>
        <taxon>Bacteria</taxon>
        <taxon>Bacillati</taxon>
        <taxon>Actinomycetota</taxon>
        <taxon>Actinomycetes</taxon>
        <taxon>Bifidobacteriales</taxon>
        <taxon>Bifidobacteriaceae</taxon>
        <taxon>Bifidobacterium</taxon>
    </lineage>
</organism>
<protein>
    <submittedName>
        <fullName evidence="5">Capsular polysaccharide biosynthesis protein,Glycosyl Transferase Family 2</fullName>
    </submittedName>
    <submittedName>
        <fullName evidence="4">Glycosyltransferase, group 2 family protein</fullName>
        <ecNumber evidence="4">2.4.-.-</ecNumber>
    </submittedName>
</protein>
<dbReference type="AlphaFoldDB" id="D1NRT4"/>
<dbReference type="EMBL" id="JGYW01000004">
    <property type="protein sequence ID" value="KFI59100.1"/>
    <property type="molecule type" value="Genomic_DNA"/>
</dbReference>
<evidence type="ECO:0000256" key="1">
    <source>
        <dbReference type="ARBA" id="ARBA00022676"/>
    </source>
</evidence>
<dbReference type="PANTHER" id="PTHR22916:SF51">
    <property type="entry name" value="GLYCOSYLTRANSFERASE EPSH-RELATED"/>
    <property type="match status" value="1"/>
</dbReference>
<evidence type="ECO:0000313" key="4">
    <source>
        <dbReference type="EMBL" id="EFA23923.1"/>
    </source>
</evidence>
<proteinExistence type="predicted"/>
<dbReference type="STRING" id="561180.BIFGAL_03033"/>
<name>D1NRT4_9BIFI</name>
<evidence type="ECO:0000259" key="3">
    <source>
        <dbReference type="Pfam" id="PF00535"/>
    </source>
</evidence>
<gene>
    <name evidence="5" type="ORF">BGLCM_0685</name>
    <name evidence="4" type="ORF">BIFGAL_03033</name>
</gene>
<dbReference type="InterPro" id="IPR001173">
    <property type="entry name" value="Glyco_trans_2-like"/>
</dbReference>
<dbReference type="EMBL" id="ABXB03000001">
    <property type="protein sequence ID" value="EFA23923.1"/>
    <property type="molecule type" value="Genomic_DNA"/>
</dbReference>
<reference evidence="5 7" key="2">
    <citation type="submission" date="2014-03" db="EMBL/GenBank/DDBJ databases">
        <title>Genomics of Bifidobacteria.</title>
        <authorList>
            <person name="Ventura M."/>
            <person name="Milani C."/>
            <person name="Lugli G.A."/>
        </authorList>
    </citation>
    <scope>NUCLEOTIDE SEQUENCE [LARGE SCALE GENOMIC DNA]</scope>
    <source>
        <strain evidence="5 7">LMG 11596</strain>
    </source>
</reference>
<dbReference type="eggNOG" id="COG0463">
    <property type="taxonomic scope" value="Bacteria"/>
</dbReference>
<dbReference type="InterPro" id="IPR029044">
    <property type="entry name" value="Nucleotide-diphossugar_trans"/>
</dbReference>
<dbReference type="Pfam" id="PF00535">
    <property type="entry name" value="Glycos_transf_2"/>
    <property type="match status" value="1"/>
</dbReference>
<keyword evidence="2 4" id="KW-0808">Transferase</keyword>
<evidence type="ECO:0000256" key="2">
    <source>
        <dbReference type="ARBA" id="ARBA00022679"/>
    </source>
</evidence>
<dbReference type="Proteomes" id="UP000029074">
    <property type="component" value="Unassembled WGS sequence"/>
</dbReference>
<keyword evidence="7" id="KW-1185">Reference proteome</keyword>
<dbReference type="PANTHER" id="PTHR22916">
    <property type="entry name" value="GLYCOSYLTRANSFERASE"/>
    <property type="match status" value="1"/>
</dbReference>